<dbReference type="AlphaFoldDB" id="A0A645FWW9"/>
<accession>A0A645FWW9</accession>
<comment type="caution">
    <text evidence="2">The sequence shown here is derived from an EMBL/GenBank/DDBJ whole genome shotgun (WGS) entry which is preliminary data.</text>
</comment>
<evidence type="ECO:0000313" key="2">
    <source>
        <dbReference type="EMBL" id="MPN18099.1"/>
    </source>
</evidence>
<keyword evidence="1" id="KW-0472">Membrane</keyword>
<feature type="transmembrane region" description="Helical" evidence="1">
    <location>
        <begin position="12"/>
        <end position="31"/>
    </location>
</feature>
<gene>
    <name evidence="2" type="ORF">SDC9_165457</name>
</gene>
<reference evidence="2" key="1">
    <citation type="submission" date="2019-08" db="EMBL/GenBank/DDBJ databases">
        <authorList>
            <person name="Kucharzyk K."/>
            <person name="Murdoch R.W."/>
            <person name="Higgins S."/>
            <person name="Loffler F."/>
        </authorList>
    </citation>
    <scope>NUCLEOTIDE SEQUENCE</scope>
</reference>
<sequence>MFDAIISNKVVFWLLFIHNACGEFVYLFLISTGQKDRTSLSHSCCNVVNPVLLFIVSCQFMLLNYVVTIFLY</sequence>
<feature type="transmembrane region" description="Helical" evidence="1">
    <location>
        <begin position="51"/>
        <end position="71"/>
    </location>
</feature>
<proteinExistence type="predicted"/>
<keyword evidence="1" id="KW-1133">Transmembrane helix</keyword>
<organism evidence="2">
    <name type="scientific">bioreactor metagenome</name>
    <dbReference type="NCBI Taxonomy" id="1076179"/>
    <lineage>
        <taxon>unclassified sequences</taxon>
        <taxon>metagenomes</taxon>
        <taxon>ecological metagenomes</taxon>
    </lineage>
</organism>
<protein>
    <submittedName>
        <fullName evidence="2">Uncharacterized protein</fullName>
    </submittedName>
</protein>
<name>A0A645FWW9_9ZZZZ</name>
<keyword evidence="1" id="KW-0812">Transmembrane</keyword>
<dbReference type="EMBL" id="VSSQ01065353">
    <property type="protein sequence ID" value="MPN18099.1"/>
    <property type="molecule type" value="Genomic_DNA"/>
</dbReference>
<evidence type="ECO:0000256" key="1">
    <source>
        <dbReference type="SAM" id="Phobius"/>
    </source>
</evidence>